<dbReference type="RefSeq" id="WP_013270020.1">
    <property type="nucleotide sequence ID" value="NC_014375.1"/>
</dbReference>
<dbReference type="STRING" id="633149.Bresu_2612"/>
<keyword evidence="1" id="KW-1133">Transmembrane helix</keyword>
<evidence type="ECO:0000313" key="2">
    <source>
        <dbReference type="EMBL" id="ADL01919.1"/>
    </source>
</evidence>
<dbReference type="OrthoDB" id="7202499at2"/>
<dbReference type="InParanoid" id="D9QLM5"/>
<feature type="transmembrane region" description="Helical" evidence="1">
    <location>
        <begin position="73"/>
        <end position="98"/>
    </location>
</feature>
<feature type="transmembrane region" description="Helical" evidence="1">
    <location>
        <begin position="154"/>
        <end position="175"/>
    </location>
</feature>
<evidence type="ECO:0008006" key="4">
    <source>
        <dbReference type="Google" id="ProtNLM"/>
    </source>
</evidence>
<feature type="transmembrane region" description="Helical" evidence="1">
    <location>
        <begin position="119"/>
        <end position="148"/>
    </location>
</feature>
<name>D9QLM5_BRESC</name>
<evidence type="ECO:0000313" key="3">
    <source>
        <dbReference type="Proteomes" id="UP000002696"/>
    </source>
</evidence>
<sequence length="317" mass="33904">MKPTFSIGEALAAPFRLARRRPVSLFLWGAIMTGVMVALYALLVPAFANVPLGEGRGEEAVAEYMRQSQMSAVWLNAMTPLMYLAMLLVWTAAARATLSPGKGDRLAFLRVGMDEVRVAVVYVAWFLLWYVGLIVLVMIGFALGLTIWFIDQTIAIVVGVVFGLGVAVVATWLWLRLSLIAPATLILKAFAFAEGWALTRGQVWKLLGLNLLKWVISIPLMLGLYALVAAILAGAFFGQGLTWPADAQTVADLQPLFRTMLPAGAVALIPVAGFYGFYLAFSAAPSIVAARQLLDGVPVPPAPIVADAASGDGLEPA</sequence>
<dbReference type="AlphaFoldDB" id="D9QLM5"/>
<dbReference type="Proteomes" id="UP000002696">
    <property type="component" value="Chromosome"/>
</dbReference>
<organism evidence="2 3">
    <name type="scientific">Brevundimonas subvibrioides (strain ATCC 15264 / DSM 4735 / LMG 14903 / NBRC 16000 / CB 81)</name>
    <name type="common">Caulobacter subvibrioides</name>
    <dbReference type="NCBI Taxonomy" id="633149"/>
    <lineage>
        <taxon>Bacteria</taxon>
        <taxon>Pseudomonadati</taxon>
        <taxon>Pseudomonadota</taxon>
        <taxon>Alphaproteobacteria</taxon>
        <taxon>Caulobacterales</taxon>
        <taxon>Caulobacteraceae</taxon>
        <taxon>Brevundimonas</taxon>
    </lineage>
</organism>
<reference evidence="3" key="1">
    <citation type="journal article" date="2011" name="J. Bacteriol.">
        <title>Genome sequences of eight morphologically diverse alphaproteobacteria.</title>
        <authorList>
            <consortium name="US DOE Joint Genome Institute"/>
            <person name="Brown P.J."/>
            <person name="Kysela D.T."/>
            <person name="Buechlein A."/>
            <person name="Hemmerich C."/>
            <person name="Brun Y.V."/>
        </authorList>
    </citation>
    <scope>NUCLEOTIDE SEQUENCE [LARGE SCALE GENOMIC DNA]</scope>
    <source>
        <strain evidence="3">ATCC 15264 / DSM 4735 / LMG 14903 / NBRC 16000 / CB 81</strain>
    </source>
</reference>
<keyword evidence="1" id="KW-0812">Transmembrane</keyword>
<evidence type="ECO:0000256" key="1">
    <source>
        <dbReference type="SAM" id="Phobius"/>
    </source>
</evidence>
<keyword evidence="1" id="KW-0472">Membrane</keyword>
<gene>
    <name evidence="2" type="ordered locus">Bresu_2612</name>
</gene>
<accession>D9QLM5</accession>
<dbReference type="BioCyc" id="BSUB633149:G1GM8-2617-MONOMER"/>
<feature type="transmembrane region" description="Helical" evidence="1">
    <location>
        <begin position="257"/>
        <end position="281"/>
    </location>
</feature>
<proteinExistence type="predicted"/>
<protein>
    <recommendedName>
        <fullName evidence="4">Glycerophosphoryl diester phosphodiesterase membrane domain-containing protein</fullName>
    </recommendedName>
</protein>
<dbReference type="EMBL" id="CP002102">
    <property type="protein sequence ID" value="ADL01919.1"/>
    <property type="molecule type" value="Genomic_DNA"/>
</dbReference>
<keyword evidence="3" id="KW-1185">Reference proteome</keyword>
<dbReference type="KEGG" id="bsb:Bresu_2612"/>
<feature type="transmembrane region" description="Helical" evidence="1">
    <location>
        <begin position="214"/>
        <end position="237"/>
    </location>
</feature>
<feature type="transmembrane region" description="Helical" evidence="1">
    <location>
        <begin position="25"/>
        <end position="48"/>
    </location>
</feature>
<dbReference type="HOGENOM" id="CLU_890459_0_0_5"/>